<evidence type="ECO:0000256" key="2">
    <source>
        <dbReference type="ARBA" id="ARBA00022729"/>
    </source>
</evidence>
<dbReference type="AlphaFoldDB" id="A0ABD3UC74"/>
<feature type="region of interest" description="Disordered" evidence="3">
    <location>
        <begin position="851"/>
        <end position="872"/>
    </location>
</feature>
<organism evidence="7 8">
    <name type="scientific">Sinanodonta woodiana</name>
    <name type="common">Chinese pond mussel</name>
    <name type="synonym">Anodonta woodiana</name>
    <dbReference type="NCBI Taxonomy" id="1069815"/>
    <lineage>
        <taxon>Eukaryota</taxon>
        <taxon>Metazoa</taxon>
        <taxon>Spiralia</taxon>
        <taxon>Lophotrochozoa</taxon>
        <taxon>Mollusca</taxon>
        <taxon>Bivalvia</taxon>
        <taxon>Autobranchia</taxon>
        <taxon>Heteroconchia</taxon>
        <taxon>Palaeoheterodonta</taxon>
        <taxon>Unionida</taxon>
        <taxon>Unionoidea</taxon>
        <taxon>Unionidae</taxon>
        <taxon>Unioninae</taxon>
        <taxon>Sinanodonta</taxon>
    </lineage>
</organism>
<evidence type="ECO:0000313" key="7">
    <source>
        <dbReference type="EMBL" id="KAL3846391.1"/>
    </source>
</evidence>
<proteinExistence type="inferred from homology"/>
<dbReference type="InterPro" id="IPR051093">
    <property type="entry name" value="Neuroligin/BSAL"/>
</dbReference>
<name>A0ABD3UC74_SINWO</name>
<dbReference type="PANTHER" id="PTHR43903">
    <property type="entry name" value="NEUROLIGIN"/>
    <property type="match status" value="1"/>
</dbReference>
<evidence type="ECO:0000256" key="4">
    <source>
        <dbReference type="SAM" id="Phobius"/>
    </source>
</evidence>
<dbReference type="Gene3D" id="3.40.50.1820">
    <property type="entry name" value="alpha/beta hydrolase"/>
    <property type="match status" value="1"/>
</dbReference>
<comment type="similarity">
    <text evidence="1">Belongs to the type-B carboxylesterase/lipase family.</text>
</comment>
<keyword evidence="4" id="KW-0472">Membrane</keyword>
<evidence type="ECO:0000256" key="1">
    <source>
        <dbReference type="ARBA" id="ARBA00005964"/>
    </source>
</evidence>
<dbReference type="InterPro" id="IPR002018">
    <property type="entry name" value="CarbesteraseB"/>
</dbReference>
<evidence type="ECO:0000313" key="8">
    <source>
        <dbReference type="Proteomes" id="UP001634394"/>
    </source>
</evidence>
<dbReference type="InterPro" id="IPR019819">
    <property type="entry name" value="Carboxylesterase_B_CS"/>
</dbReference>
<dbReference type="Proteomes" id="UP001634394">
    <property type="component" value="Unassembled WGS sequence"/>
</dbReference>
<dbReference type="EMBL" id="JBJQND010000016">
    <property type="protein sequence ID" value="KAL3846391.1"/>
    <property type="molecule type" value="Genomic_DNA"/>
</dbReference>
<comment type="caution">
    <text evidence="7">The sequence shown here is derived from an EMBL/GenBank/DDBJ whole genome shotgun (WGS) entry which is preliminary data.</text>
</comment>
<protein>
    <recommendedName>
        <fullName evidence="6">Carboxylesterase type B domain-containing protein</fullName>
    </recommendedName>
</protein>
<dbReference type="PROSITE" id="PS00941">
    <property type="entry name" value="CARBOXYLESTERASE_B_2"/>
    <property type="match status" value="1"/>
</dbReference>
<gene>
    <name evidence="7" type="ORF">ACJMK2_017388</name>
</gene>
<evidence type="ECO:0000256" key="5">
    <source>
        <dbReference type="SAM" id="SignalP"/>
    </source>
</evidence>
<keyword evidence="4" id="KW-1133">Transmembrane helix</keyword>
<sequence>MDQNMHVFGLELSFMVIFSILECFQSKVIVKQLGQSVISTKYGKVRGALVEFPNTASVQFTPVEAFHGLQYAALTNRYLRFRPPASPIERWQGIRSAWSHREACPQHIPRENSFTDTISDVTRNDNLRISQFTKTQLEDCLTINLYVPLRDWNDTRLMPVMIFVHGESYEIGTGNAYDGSVLASYGGVIVVTVNYRLGVFGFLSTGDANARGNYALLDLLAILSWIKDNIMAFGGDKERVTLFGHGHGAALVNIFLLSNMAKDETYFQRVILQSGSALSSWAVSVNPAMCARRLAINVNCTGNLDNSEQLLKCLRSKSVEELSEHVPLAPKYYSCFAPTLNLQAFSSLSIRELLKDKKTRFAKTPVIFGVTEDEAYSYLKEEEIHVGLSKERKSQIYRTFVQNNFRYQRQKILEILDHEYSAWDKVQDDMTRRNDVIDLLSDGLYVAPLIDMANEHSKHNDTYLYVFSHSTSSENYPKWVKGAHGDELPYIFGAPLVDGISPFPLEYSNAEKVLSENLMRFWTNFAKTGDPNLPEEDKTEIFPGRNRYTGVLWPKYNTDNRTYMKFGDDIGKGPSVHDYYRGREMALWLNLLPKINSLVEKRKMLDGDELDNASNLSTFDSSHRLINSFYEITPSTPTIHSFKPRLVDKPEVLTSDDTVKENQHQVEVSIDPLNMQKPTSTPRLDLDMESSIDHGRKQIITTSSVPLSIIVAVGCSLLFLNILIFAGVFYQRERLRKQRGDYCFEDGGDNGEERKLERKACKDPDAQETDSFMQLPELHEGKPKLANAGNHKLTPTPSGFKTVTKPQSSNQAVCTYSPLSTTSSSPMHNCPILNVSTLECPMPFTATSGCDNMNGPPGDDTLSKSEHGRPMPKTTQVILNNTITIV</sequence>
<keyword evidence="4" id="KW-0812">Transmembrane</keyword>
<evidence type="ECO:0000259" key="6">
    <source>
        <dbReference type="Pfam" id="PF00135"/>
    </source>
</evidence>
<dbReference type="InterPro" id="IPR029058">
    <property type="entry name" value="AB_hydrolase_fold"/>
</dbReference>
<dbReference type="SUPFAM" id="SSF53474">
    <property type="entry name" value="alpha/beta-Hydrolases"/>
    <property type="match status" value="1"/>
</dbReference>
<feature type="domain" description="Carboxylesterase type B" evidence="6">
    <location>
        <begin position="36"/>
        <end position="588"/>
    </location>
</feature>
<dbReference type="Pfam" id="PF00135">
    <property type="entry name" value="COesterase"/>
    <property type="match status" value="1"/>
</dbReference>
<reference evidence="7 8" key="1">
    <citation type="submission" date="2024-11" db="EMBL/GenBank/DDBJ databases">
        <title>Chromosome-level genome assembly of the freshwater bivalve Anodonta woodiana.</title>
        <authorList>
            <person name="Chen X."/>
        </authorList>
    </citation>
    <scope>NUCLEOTIDE SEQUENCE [LARGE SCALE GENOMIC DNA]</scope>
    <source>
        <strain evidence="7">MN2024</strain>
        <tissue evidence="7">Gills</tissue>
    </source>
</reference>
<feature type="signal peptide" evidence="5">
    <location>
        <begin position="1"/>
        <end position="23"/>
    </location>
</feature>
<keyword evidence="8" id="KW-1185">Reference proteome</keyword>
<keyword evidence="2 5" id="KW-0732">Signal</keyword>
<feature type="transmembrane region" description="Helical" evidence="4">
    <location>
        <begin position="707"/>
        <end position="730"/>
    </location>
</feature>
<evidence type="ECO:0000256" key="3">
    <source>
        <dbReference type="SAM" id="MobiDB-lite"/>
    </source>
</evidence>
<feature type="chain" id="PRO_5044885934" description="Carboxylesterase type B domain-containing protein" evidence="5">
    <location>
        <begin position="24"/>
        <end position="886"/>
    </location>
</feature>
<accession>A0ABD3UC74</accession>